<feature type="transmembrane region" description="Helical" evidence="1">
    <location>
        <begin position="521"/>
        <end position="541"/>
    </location>
</feature>
<feature type="transmembrane region" description="Helical" evidence="1">
    <location>
        <begin position="117"/>
        <end position="138"/>
    </location>
</feature>
<dbReference type="AlphaFoldDB" id="A0AAV4LNV6"/>
<keyword evidence="4" id="KW-1185">Reference proteome</keyword>
<evidence type="ECO:0000256" key="1">
    <source>
        <dbReference type="SAM" id="Phobius"/>
    </source>
</evidence>
<feature type="chain" id="PRO_5043371697" evidence="2">
    <location>
        <begin position="20"/>
        <end position="778"/>
    </location>
</feature>
<keyword evidence="1" id="KW-0472">Membrane</keyword>
<dbReference type="GeneID" id="94193224"/>
<dbReference type="RefSeq" id="XP_067713812.1">
    <property type="nucleotide sequence ID" value="XM_067857711.1"/>
</dbReference>
<keyword evidence="2" id="KW-0732">Signal</keyword>
<comment type="caution">
    <text evidence="3">The sequence shown here is derived from an EMBL/GenBank/DDBJ whole genome shotgun (WGS) entry which is preliminary data.</text>
</comment>
<feature type="transmembrane region" description="Helical" evidence="1">
    <location>
        <begin position="726"/>
        <end position="745"/>
    </location>
</feature>
<evidence type="ECO:0000313" key="3">
    <source>
        <dbReference type="EMBL" id="GIX61741.1"/>
    </source>
</evidence>
<evidence type="ECO:0000313" key="4">
    <source>
        <dbReference type="Proteomes" id="UP001497744"/>
    </source>
</evidence>
<feature type="transmembrane region" description="Helical" evidence="1">
    <location>
        <begin position="193"/>
        <end position="214"/>
    </location>
</feature>
<keyword evidence="1" id="KW-1133">Transmembrane helix</keyword>
<feature type="transmembrane region" description="Helical" evidence="1">
    <location>
        <begin position="630"/>
        <end position="650"/>
    </location>
</feature>
<dbReference type="Proteomes" id="UP001497744">
    <property type="component" value="Unassembled WGS sequence"/>
</dbReference>
<dbReference type="EMBL" id="BPLF01000001">
    <property type="protein sequence ID" value="GIX61741.1"/>
    <property type="molecule type" value="Genomic_DNA"/>
</dbReference>
<feature type="transmembrane region" description="Helical" evidence="1">
    <location>
        <begin position="584"/>
        <end position="609"/>
    </location>
</feature>
<proteinExistence type="predicted"/>
<gene>
    <name evidence="3" type="ORF">BcabD6B2_11760</name>
</gene>
<feature type="transmembrane region" description="Helical" evidence="1">
    <location>
        <begin position="445"/>
        <end position="470"/>
    </location>
</feature>
<organism evidence="3 4">
    <name type="scientific">Babesia caballi</name>
    <dbReference type="NCBI Taxonomy" id="5871"/>
    <lineage>
        <taxon>Eukaryota</taxon>
        <taxon>Sar</taxon>
        <taxon>Alveolata</taxon>
        <taxon>Apicomplexa</taxon>
        <taxon>Aconoidasida</taxon>
        <taxon>Piroplasmida</taxon>
        <taxon>Babesiidae</taxon>
        <taxon>Babesia</taxon>
    </lineage>
</organism>
<protein>
    <submittedName>
        <fullName evidence="3">Membrane protein, putative</fullName>
    </submittedName>
</protein>
<name>A0AAV4LNV6_BABCB</name>
<keyword evidence="1" id="KW-0812">Transmembrane</keyword>
<feature type="transmembrane region" description="Helical" evidence="1">
    <location>
        <begin position="691"/>
        <end position="714"/>
    </location>
</feature>
<feature type="signal peptide" evidence="2">
    <location>
        <begin position="1"/>
        <end position="19"/>
    </location>
</feature>
<accession>A0AAV4LNV6</accession>
<feature type="transmembrane region" description="Helical" evidence="1">
    <location>
        <begin position="482"/>
        <end position="500"/>
    </location>
</feature>
<feature type="transmembrane region" description="Helical" evidence="1">
    <location>
        <begin position="656"/>
        <end position="679"/>
    </location>
</feature>
<reference evidence="3 4" key="1">
    <citation type="submission" date="2021-06" db="EMBL/GenBank/DDBJ databases">
        <title>Genome sequence of Babesia caballi.</title>
        <authorList>
            <person name="Yamagishi J."/>
            <person name="Kidaka T."/>
            <person name="Ochi A."/>
        </authorList>
    </citation>
    <scope>NUCLEOTIDE SEQUENCE [LARGE SCALE GENOMIC DNA]</scope>
    <source>
        <strain evidence="3">USDA-D6B2</strain>
    </source>
</reference>
<evidence type="ECO:0000256" key="2">
    <source>
        <dbReference type="SAM" id="SignalP"/>
    </source>
</evidence>
<feature type="transmembrane region" description="Helical" evidence="1">
    <location>
        <begin position="280"/>
        <end position="298"/>
    </location>
</feature>
<sequence length="778" mass="85884">MTICDVSLVLGAGLAACPGECPFWSQNAVWKGVGVCTAGPRCSVYNPLLTYADAERSVCLPCAVYGCESCAYAQPPAAGEDSATPLPDVCLKCAPGYRMAEDGRSCFLVERSLWSRAFYALVAAVVVALSALGIRLLLRPAIFQRNLERYRATSESQKAWNAADNLAGGVSDAMRSLVHADVAGVGSALYFRFLAFMVGAMAVVFAISVAHAHIPCSDMIRDFSGPFRLDRPGDLSGGSWWRRFVVGSSDSLRERLLNFKYVDDAIDWSVSQYAEDTARAARLLYLCVMALTLLFALLQRNFLRDHFADNPRVQDFTLVLESAPPLHALEDFVERATGVRPKSVAVVYDLRNASEGLREFLDLHEGEDDAGVYVNVEMADKHRRVLESLQPSGTAFAVFGSRQGMHQARGSLERSGICKASPCVLEPDEVIWENVLNEGPVFRRAAAVTAGVCVTQLMWSLVFFLPYAAYKLHAKSGDVYESLWLCLFAGVGSSLVNASIRRAADRVGFRSRESADSYLMWMTACAQLVNVGLNVLLAHLVNYGGRYKVVSVVKDFALYVRTPTFRVGEEVSLSQSLGSYMVDLLVLIPMVATLLVLYGSPLMALFYVLTADLDEQRALHLLRPSRFELTSRYCSVLVNFTCSLLLQFVIRSKLQALTLSFSLLASSVIRYASDAYVLLRKSAPSRLSGTGAFHNALLLWSVPTGVLAACPAYWRWRCLDGRLVTPFFMFALHVLCYVPLLRCIYRCRRRFEVSEHNASPADYTLGNPVYSLRRMSPL</sequence>